<keyword evidence="14" id="KW-0677">Repeat</keyword>
<dbReference type="GO" id="GO:2001243">
    <property type="term" value="P:negative regulation of intrinsic apoptotic signaling pathway"/>
    <property type="evidence" value="ECO:0007669"/>
    <property type="project" value="UniProtKB-ARBA"/>
</dbReference>
<dbReference type="GO" id="GO:0140662">
    <property type="term" value="F:ATP-dependent protein folding chaperone"/>
    <property type="evidence" value="ECO:0007669"/>
    <property type="project" value="InterPro"/>
</dbReference>
<evidence type="ECO:0000256" key="30">
    <source>
        <dbReference type="ARBA" id="ARBA00073716"/>
    </source>
</evidence>
<dbReference type="GO" id="GO:0008270">
    <property type="term" value="F:zinc ion binding"/>
    <property type="evidence" value="ECO:0007669"/>
    <property type="project" value="UniProtKB-KW"/>
</dbReference>
<dbReference type="SUPFAM" id="SSF57850">
    <property type="entry name" value="RING/U-box"/>
    <property type="match status" value="1"/>
</dbReference>
<dbReference type="FunFam" id="3.30.40.10:FF:000258">
    <property type="entry name" value="Vacuolar protein sorting-associated protein 11 homolog"/>
    <property type="match status" value="1"/>
</dbReference>
<comment type="caution">
    <text evidence="36">The sequence shown here is derived from an EMBL/GenBank/DDBJ whole genome shotgun (WGS) entry which is preliminary data.</text>
</comment>
<dbReference type="SUPFAM" id="SSF100934">
    <property type="entry name" value="Heat shock protein 70kD (HSP70), C-terminal subdomain"/>
    <property type="match status" value="1"/>
</dbReference>
<evidence type="ECO:0000256" key="25">
    <source>
        <dbReference type="ARBA" id="ARBA00023136"/>
    </source>
</evidence>
<dbReference type="GO" id="GO:0006950">
    <property type="term" value="P:response to stress"/>
    <property type="evidence" value="ECO:0007669"/>
    <property type="project" value="UniProtKB-ARBA"/>
</dbReference>
<evidence type="ECO:0000256" key="7">
    <source>
        <dbReference type="ARBA" id="ARBA00007070"/>
    </source>
</evidence>
<dbReference type="PROSITE" id="PS01036">
    <property type="entry name" value="HSP70_3"/>
    <property type="match status" value="1"/>
</dbReference>
<keyword evidence="10" id="KW-0488">Methylation</keyword>
<evidence type="ECO:0000256" key="2">
    <source>
        <dbReference type="ARBA" id="ARBA00004319"/>
    </source>
</evidence>
<keyword evidence="26" id="KW-0143">Chaperone</keyword>
<dbReference type="SUPFAM" id="SSF53067">
    <property type="entry name" value="Actin-like ATPase domain"/>
    <property type="match status" value="2"/>
</dbReference>
<evidence type="ECO:0000256" key="26">
    <source>
        <dbReference type="ARBA" id="ARBA00023186"/>
    </source>
</evidence>
<evidence type="ECO:0000256" key="28">
    <source>
        <dbReference type="ARBA" id="ARBA00023329"/>
    </source>
</evidence>
<dbReference type="FunFam" id="1.20.1270.10:FF:000013">
    <property type="entry name" value="Hypoxia up-regulated protein 1"/>
    <property type="match status" value="1"/>
</dbReference>
<evidence type="ECO:0000256" key="12">
    <source>
        <dbReference type="ARBA" id="ARBA00022723"/>
    </source>
</evidence>
<dbReference type="GO" id="GO:0080135">
    <property type="term" value="P:regulation of cellular response to stress"/>
    <property type="evidence" value="ECO:0007669"/>
    <property type="project" value="UniProtKB-ARBA"/>
</dbReference>
<comment type="similarity">
    <text evidence="8">Belongs to the heat shock protein 70 family.</text>
</comment>
<evidence type="ECO:0000256" key="6">
    <source>
        <dbReference type="ARBA" id="ARBA00004630"/>
    </source>
</evidence>
<evidence type="ECO:0000256" key="9">
    <source>
        <dbReference type="ARBA" id="ARBA00022448"/>
    </source>
</evidence>
<feature type="compositionally biased region" description="Basic and acidic residues" evidence="34">
    <location>
        <begin position="1492"/>
        <end position="1559"/>
    </location>
</feature>
<name>A0A6A4T6F6_SCOMX</name>
<keyword evidence="24 33" id="KW-0175">Coiled coil</keyword>
<dbReference type="PROSITE" id="PS00329">
    <property type="entry name" value="HSP70_2"/>
    <property type="match status" value="1"/>
</dbReference>
<dbReference type="GO" id="GO:0005769">
    <property type="term" value="C:early endosome"/>
    <property type="evidence" value="ECO:0007669"/>
    <property type="project" value="UniProtKB-SubCell"/>
</dbReference>
<evidence type="ECO:0000256" key="5">
    <source>
        <dbReference type="ARBA" id="ARBA00004492"/>
    </source>
</evidence>
<dbReference type="GO" id="GO:0006914">
    <property type="term" value="P:autophagy"/>
    <property type="evidence" value="ECO:0007669"/>
    <property type="project" value="UniProtKB-KW"/>
</dbReference>
<dbReference type="EMBL" id="VEVO01000008">
    <property type="protein sequence ID" value="KAF0038744.1"/>
    <property type="molecule type" value="Genomic_DNA"/>
</dbReference>
<evidence type="ECO:0000256" key="11">
    <source>
        <dbReference type="ARBA" id="ARBA00022553"/>
    </source>
</evidence>
<dbReference type="FunFam" id="1.25.40.10:FF:000164">
    <property type="entry name" value="Vacuolar protein sorting-associated protein 11 homolog"/>
    <property type="match status" value="1"/>
</dbReference>
<keyword evidence="28" id="KW-0968">Cytoplasmic vesicle</keyword>
<dbReference type="Pfam" id="PF00012">
    <property type="entry name" value="HSP70"/>
    <property type="match status" value="1"/>
</dbReference>
<sequence>MSHMDGKIWLMTRSLQLTCFQAYKLRVTHLYQLKQHSILVSVGQDEQGINPLVKVWNLDKRDSGNPLCTRIFPAIPGNKPTEVSCLSVHENLNFMAIGFTDGSVVLTKGDITRDRHSKTLTLHEGSSPITGLAFRQVAKVTHLFVATLEKVHCYTLSIKEYPKVELDTHGCALCCSSLADPSQDSQFIVAGDECVYLYQPDERGPCFAFDGHKLLAHWHRGYLFLLIRDAKSPKTGFGSRESSPSDKQLLTIYDLDNKFIAYSASFDDVIDIVAEWGSFYILTRDGKMFVLQEKDTQTKLEMLFKKNLFVMAINLAKSQHLDSDGLSEIFRQYGDHLYLKGDHDGAIQQYIRTIGKLEPSYVIRKFLDAQRIHNLTAYLQALHRQSLANADHTTLLLNCYTKLKDSSKLEEFIKSSESEVHFDVEIAIKVLRQAAYHRHAVFLAEKHMHHEWYLKIQLEDLKNYHEGLRYIGRLPFEQAESTMKHYGKTLMHHVPEGTTLLLKGLCTNYRPSGDGGEKDSPERSRVNKANSEEFIPIFANNPRELKAFLEHMIEVDPRSPQGVYDTLLELRLQDWAHEQDPERKKVLQGEAVSLLRSDNTVFDKALVLCQMHNFKEGVLYLYEKGKLYQQIMHYHMQNEEYGKVVEACKRYGDQEGCLWEQALGYFARKEEDCKAYISEVLHHIDQNNLMPPLLVVQTLAHNSTATLSVIKDYLINKLQRESQQIEDDERKISQYREETSHLRAEIQELKTSAKIFQKTKCNMCNSPLELPSVHFLCSHSFHQHCFESYAESEAECPTCTPENRKVMDMLRAQDQKRDLHDHFSRQLRSSNDGFSVVADYFGRGVFNKLTLVTDLPGNKTVGNLETVKVVELGPGPRTRCVSSRQQMLFQLIMAGRRTLAPVALFCLALAMLPSHTVTVAVMSVDLGSEWMKMAIVKPGVPMEIVLNKESRRKTPIAVCLKETERLFGDNALAMSVKNPKTVYRHLQSLLGKKHENLQVALYRKRFPEHQLQEDPERGTVYFRNSEEMQYSPEELLGMVLNYSRGLSQDFAEQPIKDAVITVPAFFNQAERRAVLQAAQMGGVKVLQLINDNTAVALNYGVFRRKDIDSTAKNVMFYDMGSGSTTATIVTYQTVKTKESGTQPQLQIRGVGFDRELGGFEMDLRLRDHLAQLFNAQKKSEKDVRENHRAMAKLLKEAQRLKTVLSANMEFMAQVEGLMDDIDFKAKVSRSDFEDLCGDLFERVPGPVQDALATAEMKLDEIEQVILVGGATRVPKVQEVLLKAVEKEELGKNINADEAAAMGAVYQAAALSKAFKVKPFLVRDAAVFPIQVEFTRDAEEDGLKSLKRNRRILFQRMAPYPQRKVITFNRYNDDFSFDINYGDLSFLSQHDLSVFGSLNLTTVKLSGVGSSFHKHEDAESKGIKAHFNMDESGVLLLDRVESVFETIVEEKEEESTLTKLGNTISTLFGGGSSEPAPNVTEPVQDEEEVPPESGKDDKDEVQKEEAAEEKPDDSEKSEKTEEKGQEQTEEAGSKTDTKEEKDEEKSENAEAEKDVEEKKAKPQKKAKISEEITVELIINDVSDLTADEVTSSKKKLQDLTNRDLAKHEREKMLNNLEAFIFETQDKLYQDDYQLVLSEEEKEQISAKLSEASEWMDEDGYSATTKQLREKLSQLKSLCKDMFFRVEERRKWPDRLAALNSMLNTSSFFLRSARLIPEDDQIFTEVELNLLEKVINETTTWKNETVAEQEKRSPKERPVLLSKDLESKLALLDREVNYLLNKAKFAKPKSKAKAKNSTSSEKSSKANNTAEEKVIPPTQESTDTKTESPEEAQPGEAPPTEESTVHTDSDSQSQPTEDTTTTATGRSDKPAADTAREL</sequence>
<feature type="region of interest" description="Disordered" evidence="34">
    <location>
        <begin position="1785"/>
        <end position="1876"/>
    </location>
</feature>
<evidence type="ECO:0000256" key="19">
    <source>
        <dbReference type="ARBA" id="ARBA00022833"/>
    </source>
</evidence>
<feature type="repeat" description="CHCR" evidence="32">
    <location>
        <begin position="350"/>
        <end position="499"/>
    </location>
</feature>
<dbReference type="Gene3D" id="2.60.34.10">
    <property type="entry name" value="Substrate Binding Domain Of DNAk, Chain A, domain 1"/>
    <property type="match status" value="1"/>
</dbReference>
<dbReference type="GO" id="GO:0031902">
    <property type="term" value="C:late endosome membrane"/>
    <property type="evidence" value="ECO:0007669"/>
    <property type="project" value="UniProtKB-SubCell"/>
</dbReference>
<evidence type="ECO:0000256" key="17">
    <source>
        <dbReference type="ARBA" id="ARBA00022771"/>
    </source>
</evidence>
<keyword evidence="21" id="KW-0653">Protein transport</keyword>
<keyword evidence="25" id="KW-0472">Membrane</keyword>
<dbReference type="PROSITE" id="PS50236">
    <property type="entry name" value="CHCR"/>
    <property type="match status" value="2"/>
</dbReference>
<comment type="subcellular location">
    <subcellularLocation>
        <location evidence="4">Cytoplasmic vesicle</location>
        <location evidence="4">Autophagosome</location>
    </subcellularLocation>
    <subcellularLocation>
        <location evidence="1">Cytoplasmic vesicle</location>
        <location evidence="1">Clathrin-coated vesicle</location>
    </subcellularLocation>
    <subcellularLocation>
        <location evidence="3">Early endosome</location>
    </subcellularLocation>
    <subcellularLocation>
        <location evidence="2">Endoplasmic reticulum lumen</location>
    </subcellularLocation>
    <subcellularLocation>
        <location evidence="5">Late endosome membrane</location>
        <topology evidence="5">Peripheral membrane protein</topology>
        <orientation evidence="5">Cytoplasmic side</orientation>
    </subcellularLocation>
    <subcellularLocation>
        <location evidence="6">Lysosome membrane</location>
        <topology evidence="6">Peripheral membrane protein</topology>
        <orientation evidence="6">Cytoplasmic side</orientation>
    </subcellularLocation>
</comment>
<evidence type="ECO:0000256" key="23">
    <source>
        <dbReference type="ARBA" id="ARBA00023006"/>
    </source>
</evidence>
<feature type="compositionally biased region" description="Low complexity" evidence="34">
    <location>
        <begin position="1793"/>
        <end position="1807"/>
    </location>
</feature>
<reference evidence="36 37" key="1">
    <citation type="submission" date="2019-06" db="EMBL/GenBank/DDBJ databases">
        <title>Draft genomes of female and male turbot (Scophthalmus maximus).</title>
        <authorList>
            <person name="Xu H."/>
            <person name="Xu X.-W."/>
            <person name="Shao C."/>
            <person name="Chen S."/>
        </authorList>
    </citation>
    <scope>NUCLEOTIDE SEQUENCE [LARGE SCALE GENOMIC DNA]</scope>
    <source>
        <strain evidence="36">Ysfricsl-2016a</strain>
        <tissue evidence="36">Blood</tissue>
    </source>
</reference>
<feature type="compositionally biased region" description="Basic and acidic residues" evidence="34">
    <location>
        <begin position="1864"/>
        <end position="1876"/>
    </location>
</feature>
<feature type="compositionally biased region" description="Polar residues" evidence="34">
    <location>
        <begin position="1848"/>
        <end position="1863"/>
    </location>
</feature>
<dbReference type="GO" id="GO:0030136">
    <property type="term" value="C:clathrin-coated vesicle"/>
    <property type="evidence" value="ECO:0007669"/>
    <property type="project" value="UniProtKB-SubCell"/>
</dbReference>
<evidence type="ECO:0000256" key="1">
    <source>
        <dbReference type="ARBA" id="ARBA00004132"/>
    </source>
</evidence>
<dbReference type="PANTHER" id="PTHR23323">
    <property type="entry name" value="VACUOLAR PROTEIN SORTING-ASSOCIATED PROTEIN"/>
    <property type="match status" value="1"/>
</dbReference>
<evidence type="ECO:0000256" key="15">
    <source>
        <dbReference type="ARBA" id="ARBA00022741"/>
    </source>
</evidence>
<evidence type="ECO:0000256" key="3">
    <source>
        <dbReference type="ARBA" id="ARBA00004412"/>
    </source>
</evidence>
<organism evidence="36 37">
    <name type="scientific">Scophthalmus maximus</name>
    <name type="common">Turbot</name>
    <name type="synonym">Psetta maxima</name>
    <dbReference type="NCBI Taxonomy" id="52904"/>
    <lineage>
        <taxon>Eukaryota</taxon>
        <taxon>Metazoa</taxon>
        <taxon>Chordata</taxon>
        <taxon>Craniata</taxon>
        <taxon>Vertebrata</taxon>
        <taxon>Euteleostomi</taxon>
        <taxon>Actinopterygii</taxon>
        <taxon>Neopterygii</taxon>
        <taxon>Teleostei</taxon>
        <taxon>Neoteleostei</taxon>
        <taxon>Acanthomorphata</taxon>
        <taxon>Carangaria</taxon>
        <taxon>Pleuronectiformes</taxon>
        <taxon>Pleuronectoidei</taxon>
        <taxon>Scophthalmidae</taxon>
        <taxon>Scophthalmus</taxon>
    </lineage>
</organism>
<dbReference type="InterPro" id="IPR001841">
    <property type="entry name" value="Znf_RING"/>
</dbReference>
<dbReference type="InterPro" id="IPR018181">
    <property type="entry name" value="Heat_shock_70_CS"/>
</dbReference>
<evidence type="ECO:0000256" key="31">
    <source>
        <dbReference type="PROSITE-ProRule" id="PRU00175"/>
    </source>
</evidence>
<keyword evidence="17 31" id="KW-0863">Zinc-finger</keyword>
<dbReference type="FunFam" id="2.60.34.10:FF:000009">
    <property type="entry name" value="Hypoxia up-regulated protein 1"/>
    <property type="match status" value="1"/>
</dbReference>
<dbReference type="SUPFAM" id="SSF50978">
    <property type="entry name" value="WD40 repeat-like"/>
    <property type="match status" value="1"/>
</dbReference>
<dbReference type="Gene3D" id="3.30.420.40">
    <property type="match status" value="2"/>
</dbReference>
<dbReference type="GO" id="GO:0030674">
    <property type="term" value="F:protein-macromolecule adaptor activity"/>
    <property type="evidence" value="ECO:0007669"/>
    <property type="project" value="TreeGrafter"/>
</dbReference>
<feature type="domain" description="RING-type" evidence="35">
    <location>
        <begin position="761"/>
        <end position="800"/>
    </location>
</feature>
<dbReference type="Gene3D" id="2.130.10.10">
    <property type="entry name" value="YVTN repeat-like/Quinoprotein amine dehydrogenase"/>
    <property type="match status" value="1"/>
</dbReference>
<dbReference type="GO" id="GO:0006904">
    <property type="term" value="P:vesicle docking involved in exocytosis"/>
    <property type="evidence" value="ECO:0007669"/>
    <property type="project" value="TreeGrafter"/>
</dbReference>
<dbReference type="InterPro" id="IPR013126">
    <property type="entry name" value="Hsp_70_fam"/>
</dbReference>
<dbReference type="FunFam" id="3.90.640.10:FF:000012">
    <property type="entry name" value="Hypoxia up-regulated protein 1"/>
    <property type="match status" value="1"/>
</dbReference>
<dbReference type="InterPro" id="IPR000547">
    <property type="entry name" value="Clathrin_H-chain/VPS_repeat"/>
</dbReference>
<evidence type="ECO:0000256" key="14">
    <source>
        <dbReference type="ARBA" id="ARBA00022737"/>
    </source>
</evidence>
<keyword evidence="15" id="KW-0547">Nucleotide-binding</keyword>
<evidence type="ECO:0000256" key="34">
    <source>
        <dbReference type="SAM" id="MobiDB-lite"/>
    </source>
</evidence>
<proteinExistence type="inferred from homology"/>
<dbReference type="GO" id="GO:0005776">
    <property type="term" value="C:autophagosome"/>
    <property type="evidence" value="ECO:0007669"/>
    <property type="project" value="UniProtKB-SubCell"/>
</dbReference>
<dbReference type="GO" id="GO:0007033">
    <property type="term" value="P:vacuole organization"/>
    <property type="evidence" value="ECO:0007669"/>
    <property type="project" value="TreeGrafter"/>
</dbReference>
<keyword evidence="20" id="KW-0067">ATP-binding</keyword>
<dbReference type="InterPro" id="IPR043129">
    <property type="entry name" value="ATPase_NBD"/>
</dbReference>
<dbReference type="InterPro" id="IPR015943">
    <property type="entry name" value="WD40/YVTN_repeat-like_dom_sf"/>
</dbReference>
<evidence type="ECO:0000256" key="10">
    <source>
        <dbReference type="ARBA" id="ARBA00022481"/>
    </source>
</evidence>
<evidence type="ECO:0000313" key="36">
    <source>
        <dbReference type="EMBL" id="KAF0038744.1"/>
    </source>
</evidence>
<keyword evidence="19" id="KW-0862">Zinc</keyword>
<dbReference type="Gene3D" id="3.30.30.30">
    <property type="match status" value="1"/>
</dbReference>
<dbReference type="Pfam" id="PF23356">
    <property type="entry name" value="TPR_PEP5_VPS11"/>
    <property type="match status" value="1"/>
</dbReference>
<keyword evidence="9" id="KW-0813">Transport</keyword>
<dbReference type="InterPro" id="IPR029047">
    <property type="entry name" value="HSP70_peptide-bd_sf"/>
</dbReference>
<keyword evidence="27" id="KW-0458">Lysosome</keyword>
<comment type="similarity">
    <text evidence="7">Belongs to the VPS11 family.</text>
</comment>
<evidence type="ECO:0000256" key="29">
    <source>
        <dbReference type="ARBA" id="ARBA00040503"/>
    </source>
</evidence>
<dbReference type="GO" id="GO:0005788">
    <property type="term" value="C:endoplasmic reticulum lumen"/>
    <property type="evidence" value="ECO:0007669"/>
    <property type="project" value="UniProtKB-SubCell"/>
</dbReference>
<evidence type="ECO:0000259" key="35">
    <source>
        <dbReference type="PROSITE" id="PS50089"/>
    </source>
</evidence>
<feature type="repeat" description="CHCR" evidence="32">
    <location>
        <begin position="513"/>
        <end position="675"/>
    </location>
</feature>
<evidence type="ECO:0000256" key="4">
    <source>
        <dbReference type="ARBA" id="ARBA00004419"/>
    </source>
</evidence>
<evidence type="ECO:0000256" key="21">
    <source>
        <dbReference type="ARBA" id="ARBA00022927"/>
    </source>
</evidence>
<dbReference type="GO" id="GO:0007032">
    <property type="term" value="P:endosome organization"/>
    <property type="evidence" value="ECO:0007669"/>
    <property type="project" value="TreeGrafter"/>
</dbReference>
<dbReference type="FunFam" id="2.130.10.10:FF:000570">
    <property type="entry name" value="Vacuolar protein sorting-associated protein 11 homolog"/>
    <property type="match status" value="1"/>
</dbReference>
<dbReference type="InterPro" id="IPR057307">
    <property type="entry name" value="PEP5_VPS11_N"/>
</dbReference>
<evidence type="ECO:0000256" key="18">
    <source>
        <dbReference type="ARBA" id="ARBA00022824"/>
    </source>
</evidence>
<dbReference type="InterPro" id="IPR024763">
    <property type="entry name" value="VPS11_C"/>
</dbReference>
<keyword evidence="23" id="KW-0072">Autophagy</keyword>
<dbReference type="InterPro" id="IPR057308">
    <property type="entry name" value="CHCR_PEP5_VPS11"/>
</dbReference>
<dbReference type="Proteomes" id="UP000438429">
    <property type="component" value="Unassembled WGS sequence"/>
</dbReference>
<dbReference type="GO" id="GO:0005765">
    <property type="term" value="C:lysosomal membrane"/>
    <property type="evidence" value="ECO:0007669"/>
    <property type="project" value="UniProtKB-SubCell"/>
</dbReference>
<dbReference type="GO" id="GO:0048284">
    <property type="term" value="P:organelle fusion"/>
    <property type="evidence" value="ECO:0007669"/>
    <property type="project" value="TreeGrafter"/>
</dbReference>
<evidence type="ECO:0000256" key="33">
    <source>
        <dbReference type="SAM" id="Coils"/>
    </source>
</evidence>
<protein>
    <recommendedName>
        <fullName evidence="29">Hypoxia up-regulated protein 1</fullName>
    </recommendedName>
    <alternativeName>
        <fullName evidence="30">Vacuolar protein sorting-associated protein 11 homolog</fullName>
    </alternativeName>
</protein>
<gene>
    <name evidence="36" type="ORF">F2P81_009228</name>
</gene>
<dbReference type="GO" id="GO:0030897">
    <property type="term" value="C:HOPS complex"/>
    <property type="evidence" value="ECO:0007669"/>
    <property type="project" value="TreeGrafter"/>
</dbReference>
<feature type="region of interest" description="Disordered" evidence="34">
    <location>
        <begin position="1452"/>
        <end position="1566"/>
    </location>
</feature>
<evidence type="ECO:0000256" key="20">
    <source>
        <dbReference type="ARBA" id="ARBA00022840"/>
    </source>
</evidence>
<dbReference type="PANTHER" id="PTHR23323:SF24">
    <property type="entry name" value="VACUOLAR PROTEIN SORTING-ASSOCIATED PROTEIN 11 HOMOLOG"/>
    <property type="match status" value="1"/>
</dbReference>
<dbReference type="CDD" id="cd10230">
    <property type="entry name" value="ASKHA_NBD_HSP70_HYOU1"/>
    <property type="match status" value="1"/>
</dbReference>
<dbReference type="Gene3D" id="1.20.1270.10">
    <property type="match status" value="1"/>
</dbReference>
<keyword evidence="12" id="KW-0479">Metal-binding</keyword>
<dbReference type="GO" id="GO:0005524">
    <property type="term" value="F:ATP binding"/>
    <property type="evidence" value="ECO:0007669"/>
    <property type="project" value="UniProtKB-KW"/>
</dbReference>
<evidence type="ECO:0000256" key="27">
    <source>
        <dbReference type="ARBA" id="ARBA00023228"/>
    </source>
</evidence>
<dbReference type="InterPro" id="IPR029048">
    <property type="entry name" value="HSP70_C_sf"/>
</dbReference>
<dbReference type="Pfam" id="PF23341">
    <property type="entry name" value="PEP5_VPS11_N"/>
    <property type="match status" value="1"/>
</dbReference>
<accession>A0A6A4T6F6</accession>
<dbReference type="Pfam" id="PF12451">
    <property type="entry name" value="VPS11_C"/>
    <property type="match status" value="1"/>
</dbReference>
<dbReference type="PROSITE" id="PS50089">
    <property type="entry name" value="ZF_RING_2"/>
    <property type="match status" value="1"/>
</dbReference>
<dbReference type="FunFam" id="3.30.30.30:FF:000004">
    <property type="entry name" value="hypoxia up-regulated protein 1"/>
    <property type="match status" value="1"/>
</dbReference>
<evidence type="ECO:0000313" key="37">
    <source>
        <dbReference type="Proteomes" id="UP000438429"/>
    </source>
</evidence>
<dbReference type="CDD" id="cd16688">
    <property type="entry name" value="RING-H2_Vps11"/>
    <property type="match status" value="1"/>
</dbReference>
<feature type="coiled-coil region" evidence="33">
    <location>
        <begin position="711"/>
        <end position="752"/>
    </location>
</feature>
<evidence type="ECO:0000256" key="22">
    <source>
        <dbReference type="ARBA" id="ARBA00022990"/>
    </source>
</evidence>
<evidence type="ECO:0000256" key="8">
    <source>
        <dbReference type="ARBA" id="ARBA00007381"/>
    </source>
</evidence>
<evidence type="ECO:0000256" key="13">
    <source>
        <dbReference type="ARBA" id="ARBA00022729"/>
    </source>
</evidence>
<dbReference type="Gene3D" id="3.90.640.10">
    <property type="entry name" value="Actin, Chain A, domain 4"/>
    <property type="match status" value="1"/>
</dbReference>
<dbReference type="InterPro" id="IPR013083">
    <property type="entry name" value="Znf_RING/FYVE/PHD"/>
</dbReference>
<keyword evidence="18" id="KW-0256">Endoplasmic reticulum</keyword>
<evidence type="ECO:0000256" key="32">
    <source>
        <dbReference type="PROSITE-ProRule" id="PRU01006"/>
    </source>
</evidence>
<keyword evidence="16" id="KW-0967">Endosome</keyword>
<keyword evidence="13" id="KW-0732">Signal</keyword>
<dbReference type="Gene3D" id="3.30.40.10">
    <property type="entry name" value="Zinc/RING finger domain, C3HC4 (zinc finger)"/>
    <property type="match status" value="1"/>
</dbReference>
<evidence type="ECO:0000256" key="16">
    <source>
        <dbReference type="ARBA" id="ARBA00022753"/>
    </source>
</evidence>
<dbReference type="InterPro" id="IPR036322">
    <property type="entry name" value="WD40_repeat_dom_sf"/>
</dbReference>
<evidence type="ECO:0000256" key="24">
    <source>
        <dbReference type="ARBA" id="ARBA00023054"/>
    </source>
</evidence>
<keyword evidence="11" id="KW-0597">Phosphoprotein</keyword>
<dbReference type="GO" id="GO:0006886">
    <property type="term" value="P:intracellular protein transport"/>
    <property type="evidence" value="ECO:0007669"/>
    <property type="project" value="UniProtKB-UniRule"/>
</dbReference>
<dbReference type="PRINTS" id="PR00301">
    <property type="entry name" value="HEATSHOCK70"/>
</dbReference>
<keyword evidence="22" id="KW-0007">Acetylation</keyword>